<evidence type="ECO:0000256" key="1">
    <source>
        <dbReference type="ARBA" id="ARBA00022448"/>
    </source>
</evidence>
<sequence length="221" mass="24224">MSEAVNVRDVDLMLSGQKVLEDIQLTVNHGQVTGIVGRNGSGKSVLFKAIAGFYQPSRGTIEVNGIDLYQKKNFPENFGCLIENPGFLPRDSGYKNLKLLADIQKKIGKEEIMQTLSLVGLEGAENKPVKRYSLGMKQRLGIAQAIMENPSVIVLDEPTNGLDKQGVKDVREIILKLKEEGAAVLISSHIEEDIDEVSDDVFEMDGGHISHVEDKVGHPNT</sequence>
<keyword evidence="6" id="KW-1185">Reference proteome</keyword>
<name>A0A3R9QNU9_9BACI</name>
<keyword evidence="1" id="KW-0813">Transport</keyword>
<dbReference type="SMART" id="SM00382">
    <property type="entry name" value="AAA"/>
    <property type="match status" value="1"/>
</dbReference>
<dbReference type="InterPro" id="IPR017871">
    <property type="entry name" value="ABC_transporter-like_CS"/>
</dbReference>
<organism evidence="5 6">
    <name type="scientific">Salibacterium salarium</name>
    <dbReference type="NCBI Taxonomy" id="284579"/>
    <lineage>
        <taxon>Bacteria</taxon>
        <taxon>Bacillati</taxon>
        <taxon>Bacillota</taxon>
        <taxon>Bacilli</taxon>
        <taxon>Bacillales</taxon>
        <taxon>Bacillaceae</taxon>
    </lineage>
</organism>
<dbReference type="Proteomes" id="UP000275076">
    <property type="component" value="Unassembled WGS sequence"/>
</dbReference>
<dbReference type="InterPro" id="IPR027417">
    <property type="entry name" value="P-loop_NTPase"/>
</dbReference>
<dbReference type="PANTHER" id="PTHR42939:SF1">
    <property type="entry name" value="ABC TRANSPORTER ATP-BINDING PROTEIN ALBC-RELATED"/>
    <property type="match status" value="1"/>
</dbReference>
<reference evidence="5 6" key="1">
    <citation type="submission" date="2018-10" db="EMBL/GenBank/DDBJ databases">
        <title>Draft genome sequence of Bacillus salarius IM0101, isolated from a hypersaline soil in Inner Mongolia, China.</title>
        <authorList>
            <person name="Yamprayoonswat W."/>
            <person name="Boonvisut S."/>
            <person name="Jumpathong W."/>
            <person name="Sittihan S."/>
            <person name="Ruangsuj P."/>
            <person name="Wanthongcharoen S."/>
            <person name="Thongpramul N."/>
            <person name="Pimmason S."/>
            <person name="Yu B."/>
            <person name="Yasawong M."/>
        </authorList>
    </citation>
    <scope>NUCLEOTIDE SEQUENCE [LARGE SCALE GENOMIC DNA]</scope>
    <source>
        <strain evidence="5 6">IM0101</strain>
    </source>
</reference>
<feature type="domain" description="ABC transporter" evidence="4">
    <location>
        <begin position="5"/>
        <end position="219"/>
    </location>
</feature>
<dbReference type="GO" id="GO:0005524">
    <property type="term" value="F:ATP binding"/>
    <property type="evidence" value="ECO:0007669"/>
    <property type="project" value="UniProtKB-KW"/>
</dbReference>
<dbReference type="PROSITE" id="PS00211">
    <property type="entry name" value="ABC_TRANSPORTER_1"/>
    <property type="match status" value="1"/>
</dbReference>
<dbReference type="PROSITE" id="PS50893">
    <property type="entry name" value="ABC_TRANSPORTER_2"/>
    <property type="match status" value="1"/>
</dbReference>
<dbReference type="Pfam" id="PF00005">
    <property type="entry name" value="ABC_tran"/>
    <property type="match status" value="1"/>
</dbReference>
<gene>
    <name evidence="5" type="ORF">D7Z54_04055</name>
</gene>
<evidence type="ECO:0000313" key="6">
    <source>
        <dbReference type="Proteomes" id="UP000275076"/>
    </source>
</evidence>
<protein>
    <submittedName>
        <fullName evidence="5">ATP-binding cassette domain-containing protein</fullName>
    </submittedName>
</protein>
<dbReference type="PANTHER" id="PTHR42939">
    <property type="entry name" value="ABC TRANSPORTER ATP-BINDING PROTEIN ALBC-RELATED"/>
    <property type="match status" value="1"/>
</dbReference>
<evidence type="ECO:0000256" key="2">
    <source>
        <dbReference type="ARBA" id="ARBA00022741"/>
    </source>
</evidence>
<dbReference type="GO" id="GO:0016887">
    <property type="term" value="F:ATP hydrolysis activity"/>
    <property type="evidence" value="ECO:0007669"/>
    <property type="project" value="InterPro"/>
</dbReference>
<evidence type="ECO:0000313" key="5">
    <source>
        <dbReference type="EMBL" id="RSL34344.1"/>
    </source>
</evidence>
<dbReference type="OrthoDB" id="9804819at2"/>
<accession>A0A3R9QNU9</accession>
<dbReference type="SUPFAM" id="SSF52540">
    <property type="entry name" value="P-loop containing nucleoside triphosphate hydrolases"/>
    <property type="match status" value="1"/>
</dbReference>
<evidence type="ECO:0000256" key="3">
    <source>
        <dbReference type="ARBA" id="ARBA00022840"/>
    </source>
</evidence>
<proteinExistence type="predicted"/>
<dbReference type="InterPro" id="IPR003439">
    <property type="entry name" value="ABC_transporter-like_ATP-bd"/>
</dbReference>
<dbReference type="AlphaFoldDB" id="A0A3R9QNU9"/>
<dbReference type="EMBL" id="RBVX01000003">
    <property type="protein sequence ID" value="RSL34344.1"/>
    <property type="molecule type" value="Genomic_DNA"/>
</dbReference>
<dbReference type="InterPro" id="IPR003593">
    <property type="entry name" value="AAA+_ATPase"/>
</dbReference>
<comment type="caution">
    <text evidence="5">The sequence shown here is derived from an EMBL/GenBank/DDBJ whole genome shotgun (WGS) entry which is preliminary data.</text>
</comment>
<evidence type="ECO:0000259" key="4">
    <source>
        <dbReference type="PROSITE" id="PS50893"/>
    </source>
</evidence>
<dbReference type="RefSeq" id="WP_125554579.1">
    <property type="nucleotide sequence ID" value="NZ_RBVX01000003.1"/>
</dbReference>
<dbReference type="Gene3D" id="3.40.50.300">
    <property type="entry name" value="P-loop containing nucleotide triphosphate hydrolases"/>
    <property type="match status" value="1"/>
</dbReference>
<dbReference type="InterPro" id="IPR051782">
    <property type="entry name" value="ABC_Transporter_VariousFunc"/>
</dbReference>
<keyword evidence="2" id="KW-0547">Nucleotide-binding</keyword>
<keyword evidence="3 5" id="KW-0067">ATP-binding</keyword>